<proteinExistence type="predicted"/>
<dbReference type="PANTHER" id="PTHR35882">
    <property type="entry name" value="PELA"/>
    <property type="match status" value="1"/>
</dbReference>
<organism evidence="1">
    <name type="scientific">candidate division WOR-3 bacterium</name>
    <dbReference type="NCBI Taxonomy" id="2052148"/>
    <lineage>
        <taxon>Bacteria</taxon>
        <taxon>Bacteria division WOR-3</taxon>
    </lineage>
</organism>
<dbReference type="Gene3D" id="3.20.20.70">
    <property type="entry name" value="Aldolase class I"/>
    <property type="match status" value="1"/>
</dbReference>
<sequence>MFITFIALCFLLTAGPIPGLTADCDYLVYYGEWNEDIIFRAKDFDLVIMEPSAISDSQLQSLKKGHDGVLGTNDDVITIAYLSIGEADSGNIVGDGRGPCFYDPIGDTIIFTNNGFASFYVDDADYNGLPDQNATWGSYFVNAGDTTWWQYIEAKADALMAKGFDGLFLDTVDTANPWGPYYWTYKGMSNLIQHLRERFPEAILIVNRGLFYFSPLWYRNTPYNIRPYINGVLFEGYYTSWDWEADTGIVSPYFDDNRNNWALWVNEEASQPDGFTVLALDYLNPSQASYESMLINQIQYTLIENHWLSYVTYILLDTITYGVFHNHLEDRNPPTWKSHIGIYNVTSIGDSIEVVAGLAEDQTPPVNYYLYLSSTPFNVPEEAEDSIRLVPYSISNSYAYFRIPAPPSGTYYLMVRARDNCTPPNEDKNTRLIELISTNLKEKPKSVVIFEKGVVDPEILLRHFGTFENLEIYTPTGQLFLKIDLVSKKLLMLPDGVFFGKAKYNNGELIFKLLVIK</sequence>
<evidence type="ECO:0000313" key="1">
    <source>
        <dbReference type="EMBL" id="HGL17363.1"/>
    </source>
</evidence>
<comment type="caution">
    <text evidence="1">The sequence shown here is derived from an EMBL/GenBank/DDBJ whole genome shotgun (WGS) entry which is preliminary data.</text>
</comment>
<dbReference type="PANTHER" id="PTHR35882:SF2">
    <property type="entry name" value="PELA"/>
    <property type="match status" value="1"/>
</dbReference>
<dbReference type="InterPro" id="IPR013785">
    <property type="entry name" value="Aldolase_TIM"/>
</dbReference>
<gene>
    <name evidence="1" type="ORF">ENU66_03395</name>
</gene>
<accession>A0A7V3ZX98</accession>
<dbReference type="SUPFAM" id="SSF51445">
    <property type="entry name" value="(Trans)glycosidases"/>
    <property type="match status" value="1"/>
</dbReference>
<dbReference type="AlphaFoldDB" id="A0A7V3ZX98"/>
<reference evidence="1" key="1">
    <citation type="journal article" date="2020" name="mSystems">
        <title>Genome- and Community-Level Interaction Insights into Carbon Utilization and Element Cycling Functions of Hydrothermarchaeota in Hydrothermal Sediment.</title>
        <authorList>
            <person name="Zhou Z."/>
            <person name="Liu Y."/>
            <person name="Xu W."/>
            <person name="Pan J."/>
            <person name="Luo Z.H."/>
            <person name="Li M."/>
        </authorList>
    </citation>
    <scope>NUCLEOTIDE SEQUENCE [LARGE SCALE GENOMIC DNA]</scope>
    <source>
        <strain evidence="1">SpSt-69</strain>
    </source>
</reference>
<dbReference type="EMBL" id="DTDJ01000025">
    <property type="protein sequence ID" value="HGL17363.1"/>
    <property type="molecule type" value="Genomic_DNA"/>
</dbReference>
<dbReference type="InterPro" id="IPR017853">
    <property type="entry name" value="GH"/>
</dbReference>
<name>A0A7V3ZX98_UNCW3</name>
<evidence type="ECO:0008006" key="2">
    <source>
        <dbReference type="Google" id="ProtNLM"/>
    </source>
</evidence>
<protein>
    <recommendedName>
        <fullName evidence="2">Glycoside-hydrolase family GH114 TIM-barrel domain-containing protein</fullName>
    </recommendedName>
</protein>